<sequence length="215" mass="23784">MVKSEKLKKSDIVIFHNAQSRSLIAPLGTSRLYIFDVLLSSGEHVLNLTIEPKKDALIHVVVLAKLSNKATLTLQTNQFHNAPSGFSDFLCKVVLFDSARFNYSGTVDITVNGQHAHAYQRNESLLMSESAYVSSEPKLEISANEVFCTHGATTGFVSPDILYYMASRGLPEKQALQLVSTGFLSSGLDKVEKICLDNYVKDLYSLDVLDFKTKT</sequence>
<dbReference type="Proteomes" id="UP000229554">
    <property type="component" value="Unassembled WGS sequence"/>
</dbReference>
<accession>A0A2M8KRF8</accession>
<dbReference type="PANTHER" id="PTHR43575:SF1">
    <property type="entry name" value="PROTEIN ABCI7, CHLOROPLASTIC"/>
    <property type="match status" value="1"/>
</dbReference>
<dbReference type="InterPro" id="IPR000825">
    <property type="entry name" value="SUF_FeS_clus_asmbl_SufBD_core"/>
</dbReference>
<dbReference type="PANTHER" id="PTHR43575">
    <property type="entry name" value="PROTEIN ABCI7, CHLOROPLASTIC"/>
    <property type="match status" value="1"/>
</dbReference>
<evidence type="ECO:0000313" key="2">
    <source>
        <dbReference type="EMBL" id="PJE62502.1"/>
    </source>
</evidence>
<gene>
    <name evidence="2" type="ORF">COU88_04660</name>
</gene>
<dbReference type="GO" id="GO:0016226">
    <property type="term" value="P:iron-sulfur cluster assembly"/>
    <property type="evidence" value="ECO:0007669"/>
    <property type="project" value="InterPro"/>
</dbReference>
<proteinExistence type="predicted"/>
<name>A0A2M8KRF8_9BACT</name>
<evidence type="ECO:0000259" key="1">
    <source>
        <dbReference type="Pfam" id="PF01458"/>
    </source>
</evidence>
<protein>
    <recommendedName>
        <fullName evidence="1">SUF system FeS cluster assembly SufBD core domain-containing protein</fullName>
    </recommendedName>
</protein>
<dbReference type="Pfam" id="PF01458">
    <property type="entry name" value="SUFBD_core"/>
    <property type="match status" value="1"/>
</dbReference>
<reference evidence="3" key="1">
    <citation type="submission" date="2017-09" db="EMBL/GenBank/DDBJ databases">
        <title>Depth-based differentiation of microbial function through sediment-hosted aquifers and enrichment of novel symbionts in the deep terrestrial subsurface.</title>
        <authorList>
            <person name="Probst A.J."/>
            <person name="Ladd B."/>
            <person name="Jarett J.K."/>
            <person name="Geller-Mcgrath D.E."/>
            <person name="Sieber C.M.K."/>
            <person name="Emerson J.B."/>
            <person name="Anantharaman K."/>
            <person name="Thomas B.C."/>
            <person name="Malmstrom R."/>
            <person name="Stieglmeier M."/>
            <person name="Klingl A."/>
            <person name="Woyke T."/>
            <person name="Ryan C.M."/>
            <person name="Banfield J.F."/>
        </authorList>
    </citation>
    <scope>NUCLEOTIDE SEQUENCE [LARGE SCALE GENOMIC DNA]</scope>
</reference>
<dbReference type="EMBL" id="PFED01000190">
    <property type="protein sequence ID" value="PJE62502.1"/>
    <property type="molecule type" value="Genomic_DNA"/>
</dbReference>
<feature type="domain" description="SUF system FeS cluster assembly SufBD core" evidence="1">
    <location>
        <begin position="32"/>
        <end position="183"/>
    </location>
</feature>
<dbReference type="InterPro" id="IPR055346">
    <property type="entry name" value="Fe-S_cluster_assembly_SufBD"/>
</dbReference>
<organism evidence="2 3">
    <name type="scientific">Candidatus Roizmanbacteria bacterium CG10_big_fil_rev_8_21_14_0_10_39_6</name>
    <dbReference type="NCBI Taxonomy" id="1974853"/>
    <lineage>
        <taxon>Bacteria</taxon>
        <taxon>Candidatus Roizmaniibacteriota</taxon>
    </lineage>
</organism>
<evidence type="ECO:0000313" key="3">
    <source>
        <dbReference type="Proteomes" id="UP000229554"/>
    </source>
</evidence>
<comment type="caution">
    <text evidence="2">The sequence shown here is derived from an EMBL/GenBank/DDBJ whole genome shotgun (WGS) entry which is preliminary data.</text>
</comment>
<dbReference type="AlphaFoldDB" id="A0A2M8KRF8"/>
<dbReference type="InterPro" id="IPR037284">
    <property type="entry name" value="SUF_FeS_clus_asmbl_SufBD_sf"/>
</dbReference>
<dbReference type="SUPFAM" id="SSF101960">
    <property type="entry name" value="Stabilizer of iron transporter SufD"/>
    <property type="match status" value="1"/>
</dbReference>